<protein>
    <submittedName>
        <fullName evidence="2">Uncharacterized protein</fullName>
    </submittedName>
</protein>
<accession>A0A0E9T3H5</accession>
<sequence length="33" mass="3558">MCDVTAIFSVLWGISAVVGDFQQAAGEECLLQR</sequence>
<reference evidence="2" key="2">
    <citation type="journal article" date="2015" name="Fish Shellfish Immunol.">
        <title>Early steps in the European eel (Anguilla anguilla)-Vibrio vulnificus interaction in the gills: Role of the RtxA13 toxin.</title>
        <authorList>
            <person name="Callol A."/>
            <person name="Pajuelo D."/>
            <person name="Ebbesson L."/>
            <person name="Teles M."/>
            <person name="MacKenzie S."/>
            <person name="Amaro C."/>
        </authorList>
    </citation>
    <scope>NUCLEOTIDE SEQUENCE</scope>
</reference>
<dbReference type="AlphaFoldDB" id="A0A0E9T3H5"/>
<keyword evidence="1" id="KW-0732">Signal</keyword>
<name>A0A0E9T3H5_ANGAN</name>
<feature type="chain" id="PRO_5002432808" evidence="1">
    <location>
        <begin position="17"/>
        <end position="33"/>
    </location>
</feature>
<feature type="signal peptide" evidence="1">
    <location>
        <begin position="1"/>
        <end position="16"/>
    </location>
</feature>
<organism evidence="2">
    <name type="scientific">Anguilla anguilla</name>
    <name type="common">European freshwater eel</name>
    <name type="synonym">Muraena anguilla</name>
    <dbReference type="NCBI Taxonomy" id="7936"/>
    <lineage>
        <taxon>Eukaryota</taxon>
        <taxon>Metazoa</taxon>
        <taxon>Chordata</taxon>
        <taxon>Craniata</taxon>
        <taxon>Vertebrata</taxon>
        <taxon>Euteleostomi</taxon>
        <taxon>Actinopterygii</taxon>
        <taxon>Neopterygii</taxon>
        <taxon>Teleostei</taxon>
        <taxon>Anguilliformes</taxon>
        <taxon>Anguillidae</taxon>
        <taxon>Anguilla</taxon>
    </lineage>
</organism>
<proteinExistence type="predicted"/>
<evidence type="ECO:0000313" key="2">
    <source>
        <dbReference type="EMBL" id="JAH48042.1"/>
    </source>
</evidence>
<dbReference type="EMBL" id="GBXM01060535">
    <property type="protein sequence ID" value="JAH48042.1"/>
    <property type="molecule type" value="Transcribed_RNA"/>
</dbReference>
<reference evidence="2" key="1">
    <citation type="submission" date="2014-11" db="EMBL/GenBank/DDBJ databases">
        <authorList>
            <person name="Amaro Gonzalez C."/>
        </authorList>
    </citation>
    <scope>NUCLEOTIDE SEQUENCE</scope>
</reference>
<evidence type="ECO:0000256" key="1">
    <source>
        <dbReference type="SAM" id="SignalP"/>
    </source>
</evidence>